<dbReference type="Pfam" id="PF00440">
    <property type="entry name" value="TetR_N"/>
    <property type="match status" value="1"/>
</dbReference>
<name>A0ABQ1PL41_9MICC</name>
<gene>
    <name evidence="6" type="ORF">GCM10011512_27270</name>
</gene>
<evidence type="ECO:0000256" key="3">
    <source>
        <dbReference type="ARBA" id="ARBA00023163"/>
    </source>
</evidence>
<accession>A0ABQ1PL41</accession>
<evidence type="ECO:0000256" key="1">
    <source>
        <dbReference type="ARBA" id="ARBA00023015"/>
    </source>
</evidence>
<dbReference type="PROSITE" id="PS50977">
    <property type="entry name" value="HTH_TETR_2"/>
    <property type="match status" value="1"/>
</dbReference>
<evidence type="ECO:0000259" key="5">
    <source>
        <dbReference type="PROSITE" id="PS50977"/>
    </source>
</evidence>
<dbReference type="InterPro" id="IPR050109">
    <property type="entry name" value="HTH-type_TetR-like_transc_reg"/>
</dbReference>
<keyword evidence="1" id="KW-0805">Transcription regulation</keyword>
<evidence type="ECO:0000256" key="4">
    <source>
        <dbReference type="PROSITE-ProRule" id="PRU00335"/>
    </source>
</evidence>
<dbReference type="PANTHER" id="PTHR30055">
    <property type="entry name" value="HTH-TYPE TRANSCRIPTIONAL REGULATOR RUTR"/>
    <property type="match status" value="1"/>
</dbReference>
<dbReference type="PROSITE" id="PS01081">
    <property type="entry name" value="HTH_TETR_1"/>
    <property type="match status" value="1"/>
</dbReference>
<dbReference type="InterPro" id="IPR001647">
    <property type="entry name" value="HTH_TetR"/>
</dbReference>
<dbReference type="RefSeq" id="WP_188668970.1">
    <property type="nucleotide sequence ID" value="NZ_BMJI01000023.1"/>
</dbReference>
<protein>
    <submittedName>
        <fullName evidence="6">TetR family transcriptional regulator</fullName>
    </submittedName>
</protein>
<evidence type="ECO:0000313" key="6">
    <source>
        <dbReference type="EMBL" id="GGC98899.1"/>
    </source>
</evidence>
<dbReference type="EMBL" id="BMJI01000023">
    <property type="protein sequence ID" value="GGC98899.1"/>
    <property type="molecule type" value="Genomic_DNA"/>
</dbReference>
<dbReference type="PANTHER" id="PTHR30055:SF238">
    <property type="entry name" value="MYCOFACTOCIN BIOSYNTHESIS TRANSCRIPTIONAL REGULATOR MFTR-RELATED"/>
    <property type="match status" value="1"/>
</dbReference>
<reference evidence="7" key="1">
    <citation type="journal article" date="2019" name="Int. J. Syst. Evol. Microbiol.">
        <title>The Global Catalogue of Microorganisms (GCM) 10K type strain sequencing project: providing services to taxonomists for standard genome sequencing and annotation.</title>
        <authorList>
            <consortium name="The Broad Institute Genomics Platform"/>
            <consortium name="The Broad Institute Genome Sequencing Center for Infectious Disease"/>
            <person name="Wu L."/>
            <person name="Ma J."/>
        </authorList>
    </citation>
    <scope>NUCLEOTIDE SEQUENCE [LARGE SCALE GENOMIC DNA]</scope>
    <source>
        <strain evidence="7">CGMCC 1.15480</strain>
    </source>
</reference>
<dbReference type="InterPro" id="IPR009057">
    <property type="entry name" value="Homeodomain-like_sf"/>
</dbReference>
<dbReference type="PRINTS" id="PR00455">
    <property type="entry name" value="HTHTETR"/>
</dbReference>
<feature type="domain" description="HTH tetR-type" evidence="5">
    <location>
        <begin position="6"/>
        <end position="66"/>
    </location>
</feature>
<evidence type="ECO:0000256" key="2">
    <source>
        <dbReference type="ARBA" id="ARBA00023125"/>
    </source>
</evidence>
<organism evidence="6 7">
    <name type="scientific">Tersicoccus solisilvae</name>
    <dbReference type="NCBI Taxonomy" id="1882339"/>
    <lineage>
        <taxon>Bacteria</taxon>
        <taxon>Bacillati</taxon>
        <taxon>Actinomycetota</taxon>
        <taxon>Actinomycetes</taxon>
        <taxon>Micrococcales</taxon>
        <taxon>Micrococcaceae</taxon>
        <taxon>Tersicoccus</taxon>
    </lineage>
</organism>
<dbReference type="Proteomes" id="UP000597761">
    <property type="component" value="Unassembled WGS sequence"/>
</dbReference>
<sequence length="188" mass="20661">MVRWEPGARERLQGAALELFGSQGFDGTTVAEIAARAGLTERTFFRYFADKREVLFTGQDAFERLFFAGLDATGSDEPMTSIGAAIGRAADFFPDEHRPWSRARQQVIDAHEALRERELLKLSSLAAALTRALTDRGVDPTSAALAAETGVTVFRTAFAAWIAPSETRSFPQLQDAVMRRLHALIDAD</sequence>
<feature type="DNA-binding region" description="H-T-H motif" evidence="4">
    <location>
        <begin position="29"/>
        <end position="48"/>
    </location>
</feature>
<dbReference type="Gene3D" id="1.10.357.10">
    <property type="entry name" value="Tetracycline Repressor, domain 2"/>
    <property type="match status" value="1"/>
</dbReference>
<comment type="caution">
    <text evidence="6">The sequence shown here is derived from an EMBL/GenBank/DDBJ whole genome shotgun (WGS) entry which is preliminary data.</text>
</comment>
<keyword evidence="7" id="KW-1185">Reference proteome</keyword>
<evidence type="ECO:0000313" key="7">
    <source>
        <dbReference type="Proteomes" id="UP000597761"/>
    </source>
</evidence>
<dbReference type="InterPro" id="IPR023772">
    <property type="entry name" value="DNA-bd_HTH_TetR-type_CS"/>
</dbReference>
<dbReference type="SUPFAM" id="SSF46689">
    <property type="entry name" value="Homeodomain-like"/>
    <property type="match status" value="1"/>
</dbReference>
<proteinExistence type="predicted"/>
<keyword evidence="3" id="KW-0804">Transcription</keyword>
<keyword evidence="2 4" id="KW-0238">DNA-binding</keyword>